<keyword evidence="2" id="KW-1185">Reference proteome</keyword>
<organism evidence="1 2">
    <name type="scientific">Dryococelus australis</name>
    <dbReference type="NCBI Taxonomy" id="614101"/>
    <lineage>
        <taxon>Eukaryota</taxon>
        <taxon>Metazoa</taxon>
        <taxon>Ecdysozoa</taxon>
        <taxon>Arthropoda</taxon>
        <taxon>Hexapoda</taxon>
        <taxon>Insecta</taxon>
        <taxon>Pterygota</taxon>
        <taxon>Neoptera</taxon>
        <taxon>Polyneoptera</taxon>
        <taxon>Phasmatodea</taxon>
        <taxon>Verophasmatodea</taxon>
        <taxon>Anareolatae</taxon>
        <taxon>Phasmatidae</taxon>
        <taxon>Eurycanthinae</taxon>
        <taxon>Dryococelus</taxon>
    </lineage>
</organism>
<dbReference type="Proteomes" id="UP001159363">
    <property type="component" value="Chromosome 1"/>
</dbReference>
<dbReference type="EMBL" id="JARBHB010000001">
    <property type="protein sequence ID" value="KAJ8895159.1"/>
    <property type="molecule type" value="Genomic_DNA"/>
</dbReference>
<evidence type="ECO:0000313" key="2">
    <source>
        <dbReference type="Proteomes" id="UP001159363"/>
    </source>
</evidence>
<proteinExistence type="predicted"/>
<sequence>MALKTAPVYQIPAPEPFSFKGEDWEIYKSRFARFHCPSGLSNEQEGPWANALLYLIKDKVEIILQSFNLNEADAKKYTTVLAKFDAYFMPAKNIIYEMYKFHIRFQQEGESVETFNNDLYTIDGAVHFSLTTPRRVPLPLKNTRKI</sequence>
<reference evidence="1 2" key="1">
    <citation type="submission" date="2023-02" db="EMBL/GenBank/DDBJ databases">
        <title>LHISI_Scaffold_Assembly.</title>
        <authorList>
            <person name="Stuart O.P."/>
            <person name="Cleave R."/>
            <person name="Magrath M.J.L."/>
            <person name="Mikheyev A.S."/>
        </authorList>
    </citation>
    <scope>NUCLEOTIDE SEQUENCE [LARGE SCALE GENOMIC DNA]</scope>
    <source>
        <strain evidence="1">Daus_M_001</strain>
        <tissue evidence="1">Leg muscle</tissue>
    </source>
</reference>
<accession>A0ABQ9IER2</accession>
<gene>
    <name evidence="1" type="ORF">PR048_000484</name>
</gene>
<protein>
    <submittedName>
        <fullName evidence="1">Uncharacterized protein</fullName>
    </submittedName>
</protein>
<evidence type="ECO:0000313" key="1">
    <source>
        <dbReference type="EMBL" id="KAJ8895159.1"/>
    </source>
</evidence>
<comment type="caution">
    <text evidence="1">The sequence shown here is derived from an EMBL/GenBank/DDBJ whole genome shotgun (WGS) entry which is preliminary data.</text>
</comment>
<name>A0ABQ9IER2_9NEOP</name>